<dbReference type="AlphaFoldDB" id="A0A8K0KBS0"/>
<name>A0A8K0KBS0_LADFU</name>
<gene>
    <name evidence="1" type="ORF">J437_LFUL010432</name>
</gene>
<proteinExistence type="predicted"/>
<evidence type="ECO:0000313" key="1">
    <source>
        <dbReference type="EMBL" id="KAG8230820.1"/>
    </source>
</evidence>
<dbReference type="EMBL" id="KZ308514">
    <property type="protein sequence ID" value="KAG8230820.1"/>
    <property type="molecule type" value="Genomic_DNA"/>
</dbReference>
<dbReference type="Proteomes" id="UP000792457">
    <property type="component" value="Unassembled WGS sequence"/>
</dbReference>
<dbReference type="OrthoDB" id="8053568at2759"/>
<keyword evidence="2" id="KW-1185">Reference proteome</keyword>
<organism evidence="1 2">
    <name type="scientific">Ladona fulva</name>
    <name type="common">Scarce chaser dragonfly</name>
    <name type="synonym">Libellula fulva</name>
    <dbReference type="NCBI Taxonomy" id="123851"/>
    <lineage>
        <taxon>Eukaryota</taxon>
        <taxon>Metazoa</taxon>
        <taxon>Ecdysozoa</taxon>
        <taxon>Arthropoda</taxon>
        <taxon>Hexapoda</taxon>
        <taxon>Insecta</taxon>
        <taxon>Pterygota</taxon>
        <taxon>Palaeoptera</taxon>
        <taxon>Odonata</taxon>
        <taxon>Epiprocta</taxon>
        <taxon>Anisoptera</taxon>
        <taxon>Libelluloidea</taxon>
        <taxon>Libellulidae</taxon>
        <taxon>Ladona</taxon>
    </lineage>
</organism>
<accession>A0A8K0KBS0</accession>
<reference evidence="1" key="1">
    <citation type="submission" date="2013-04" db="EMBL/GenBank/DDBJ databases">
        <authorList>
            <person name="Qu J."/>
            <person name="Murali S.C."/>
            <person name="Bandaranaike D."/>
            <person name="Bellair M."/>
            <person name="Blankenburg K."/>
            <person name="Chao H."/>
            <person name="Dinh H."/>
            <person name="Doddapaneni H."/>
            <person name="Downs B."/>
            <person name="Dugan-Rocha S."/>
            <person name="Elkadiri S."/>
            <person name="Gnanaolivu R.D."/>
            <person name="Hernandez B."/>
            <person name="Javaid M."/>
            <person name="Jayaseelan J.C."/>
            <person name="Lee S."/>
            <person name="Li M."/>
            <person name="Ming W."/>
            <person name="Munidasa M."/>
            <person name="Muniz J."/>
            <person name="Nguyen L."/>
            <person name="Ongeri F."/>
            <person name="Osuji N."/>
            <person name="Pu L.-L."/>
            <person name="Puazo M."/>
            <person name="Qu C."/>
            <person name="Quiroz J."/>
            <person name="Raj R."/>
            <person name="Weissenberger G."/>
            <person name="Xin Y."/>
            <person name="Zou X."/>
            <person name="Han Y."/>
            <person name="Richards S."/>
            <person name="Worley K."/>
            <person name="Muzny D."/>
            <person name="Gibbs R."/>
        </authorList>
    </citation>
    <scope>NUCLEOTIDE SEQUENCE</scope>
    <source>
        <strain evidence="1">Sampled in the wild</strain>
    </source>
</reference>
<sequence length="94" mass="10814">MHLKEDFPILIENIQPGTSKTTLRKNFIIPKLVAALDRCQLIMRDSLPLRHLDNTDEFPIKQFIAVPRLECSSGSRQSQAVWNAIVDWNLEDIV</sequence>
<protein>
    <submittedName>
        <fullName evidence="1">Uncharacterized protein</fullName>
    </submittedName>
</protein>
<comment type="caution">
    <text evidence="1">The sequence shown here is derived from an EMBL/GenBank/DDBJ whole genome shotgun (WGS) entry which is preliminary data.</text>
</comment>
<reference evidence="1" key="2">
    <citation type="submission" date="2017-10" db="EMBL/GenBank/DDBJ databases">
        <title>Ladona fulva Genome sequencing and assembly.</title>
        <authorList>
            <person name="Murali S."/>
            <person name="Richards S."/>
            <person name="Bandaranaike D."/>
            <person name="Bellair M."/>
            <person name="Blankenburg K."/>
            <person name="Chao H."/>
            <person name="Dinh H."/>
            <person name="Doddapaneni H."/>
            <person name="Dugan-Rocha S."/>
            <person name="Elkadiri S."/>
            <person name="Gnanaolivu R."/>
            <person name="Hernandez B."/>
            <person name="Skinner E."/>
            <person name="Javaid M."/>
            <person name="Lee S."/>
            <person name="Li M."/>
            <person name="Ming W."/>
            <person name="Munidasa M."/>
            <person name="Muniz J."/>
            <person name="Nguyen L."/>
            <person name="Hughes D."/>
            <person name="Osuji N."/>
            <person name="Pu L.-L."/>
            <person name="Puazo M."/>
            <person name="Qu C."/>
            <person name="Quiroz J."/>
            <person name="Raj R."/>
            <person name="Weissenberger G."/>
            <person name="Xin Y."/>
            <person name="Zou X."/>
            <person name="Han Y."/>
            <person name="Worley K."/>
            <person name="Muzny D."/>
            <person name="Gibbs R."/>
        </authorList>
    </citation>
    <scope>NUCLEOTIDE SEQUENCE</scope>
    <source>
        <strain evidence="1">Sampled in the wild</strain>
    </source>
</reference>
<evidence type="ECO:0000313" key="2">
    <source>
        <dbReference type="Proteomes" id="UP000792457"/>
    </source>
</evidence>